<organism evidence="3">
    <name type="scientific">Noctiluca scintillans</name>
    <name type="common">Sea sparkle</name>
    <name type="synonym">Red tide dinoflagellate</name>
    <dbReference type="NCBI Taxonomy" id="2966"/>
    <lineage>
        <taxon>Eukaryota</taxon>
        <taxon>Sar</taxon>
        <taxon>Alveolata</taxon>
        <taxon>Dinophyceae</taxon>
        <taxon>Noctilucales</taxon>
        <taxon>Noctilucaceae</taxon>
        <taxon>Noctiluca</taxon>
    </lineage>
</organism>
<proteinExistence type="predicted"/>
<dbReference type="Gene3D" id="3.10.20.90">
    <property type="entry name" value="Phosphatidylinositol 3-kinase Catalytic Subunit, Chain A, domain 1"/>
    <property type="match status" value="1"/>
</dbReference>
<feature type="region of interest" description="Disordered" evidence="1">
    <location>
        <begin position="41"/>
        <end position="104"/>
    </location>
</feature>
<dbReference type="PROSITE" id="PS50330">
    <property type="entry name" value="UIM"/>
    <property type="match status" value="1"/>
</dbReference>
<feature type="compositionally biased region" description="Basic and acidic residues" evidence="1">
    <location>
        <begin position="170"/>
        <end position="185"/>
    </location>
</feature>
<feature type="compositionally biased region" description="Basic and acidic residues" evidence="1">
    <location>
        <begin position="193"/>
        <end position="211"/>
    </location>
</feature>
<feature type="compositionally biased region" description="Basic and acidic residues" evidence="1">
    <location>
        <begin position="95"/>
        <end position="104"/>
    </location>
</feature>
<sequence length="310" mass="34379">MDDPELAAAIEASYNMSGVQLPGADEDELLAQAIAMSRLDEARRGASSSCAPEVSEVTGRSRVLPSGGQSAMDHDRMSDIAVAGGSEVASSRDLGSPRHDEEMQDRDLARAIEASYASQTDSGQLADEADLVAQALRISKMEDESRARVSLREQQEQELEESLLMDQMRAQEEKRRRLEEQEEHVLQASSQEEAARKLMEEERRKAQEQAVKRARVPPEPPADDSSRVDLMIRFPSGSRMRRAFRATNSLSQVFDYIDVDGDESLASQSYRLVCTMPRCVFERDEKTLSEAGLKGQCALLVELVEPFSPP</sequence>
<reference evidence="3" key="1">
    <citation type="submission" date="2021-01" db="EMBL/GenBank/DDBJ databases">
        <authorList>
            <person name="Corre E."/>
            <person name="Pelletier E."/>
            <person name="Niang G."/>
            <person name="Scheremetjew M."/>
            <person name="Finn R."/>
            <person name="Kale V."/>
            <person name="Holt S."/>
            <person name="Cochrane G."/>
            <person name="Meng A."/>
            <person name="Brown T."/>
            <person name="Cohen L."/>
        </authorList>
    </citation>
    <scope>NUCLEOTIDE SEQUENCE</scope>
</reference>
<dbReference type="InterPro" id="IPR029071">
    <property type="entry name" value="Ubiquitin-like_domsf"/>
</dbReference>
<evidence type="ECO:0000259" key="2">
    <source>
        <dbReference type="PROSITE" id="PS50033"/>
    </source>
</evidence>
<name>A0A7S1A4F0_NOCSC</name>
<feature type="region of interest" description="Disordered" evidence="1">
    <location>
        <begin position="170"/>
        <end position="226"/>
    </location>
</feature>
<evidence type="ECO:0000256" key="1">
    <source>
        <dbReference type="SAM" id="MobiDB-lite"/>
    </source>
</evidence>
<feature type="domain" description="UBX" evidence="2">
    <location>
        <begin position="223"/>
        <end position="301"/>
    </location>
</feature>
<dbReference type="SMART" id="SM00726">
    <property type="entry name" value="UIM"/>
    <property type="match status" value="3"/>
</dbReference>
<gene>
    <name evidence="3" type="ORF">NSCI0253_LOCUS16775</name>
</gene>
<protein>
    <recommendedName>
        <fullName evidence="2">UBX domain-containing protein</fullName>
    </recommendedName>
</protein>
<dbReference type="SUPFAM" id="SSF54236">
    <property type="entry name" value="Ubiquitin-like"/>
    <property type="match status" value="1"/>
</dbReference>
<dbReference type="SMART" id="SM00166">
    <property type="entry name" value="UBX"/>
    <property type="match status" value="1"/>
</dbReference>
<dbReference type="PANTHER" id="PTHR23322">
    <property type="entry name" value="FAS-ASSOCIATED PROTEIN"/>
    <property type="match status" value="1"/>
</dbReference>
<dbReference type="CDD" id="cd01767">
    <property type="entry name" value="UBX"/>
    <property type="match status" value="1"/>
</dbReference>
<dbReference type="Pfam" id="PF00789">
    <property type="entry name" value="UBX"/>
    <property type="match status" value="1"/>
</dbReference>
<dbReference type="InterPro" id="IPR001012">
    <property type="entry name" value="UBX_dom"/>
</dbReference>
<dbReference type="InterPro" id="IPR003903">
    <property type="entry name" value="UIM_dom"/>
</dbReference>
<evidence type="ECO:0000313" key="3">
    <source>
        <dbReference type="EMBL" id="CAD8842427.1"/>
    </source>
</evidence>
<dbReference type="AlphaFoldDB" id="A0A7S1A4F0"/>
<dbReference type="InterPro" id="IPR050730">
    <property type="entry name" value="UBX_domain-protein"/>
</dbReference>
<accession>A0A7S1A4F0</accession>
<dbReference type="GO" id="GO:0043130">
    <property type="term" value="F:ubiquitin binding"/>
    <property type="evidence" value="ECO:0007669"/>
    <property type="project" value="TreeGrafter"/>
</dbReference>
<dbReference type="EMBL" id="HBFQ01023828">
    <property type="protein sequence ID" value="CAD8842427.1"/>
    <property type="molecule type" value="Transcribed_RNA"/>
</dbReference>
<dbReference type="PROSITE" id="PS50033">
    <property type="entry name" value="UBX"/>
    <property type="match status" value="1"/>
</dbReference>